<evidence type="ECO:0000256" key="1">
    <source>
        <dbReference type="ARBA" id="ARBA00011069"/>
    </source>
</evidence>
<gene>
    <name evidence="4" type="ORF">AAG570_001271</name>
</gene>
<dbReference type="Pfam" id="PF09736">
    <property type="entry name" value="Bud13"/>
    <property type="match status" value="1"/>
</dbReference>
<dbReference type="PANTHER" id="PTHR31809">
    <property type="entry name" value="BUD13 HOMOLOG"/>
    <property type="match status" value="1"/>
</dbReference>
<name>A0ABD0YN32_9HEMI</name>
<evidence type="ECO:0000313" key="5">
    <source>
        <dbReference type="Proteomes" id="UP001558652"/>
    </source>
</evidence>
<dbReference type="Proteomes" id="UP001558652">
    <property type="component" value="Unassembled WGS sequence"/>
</dbReference>
<feature type="compositionally biased region" description="Basic and acidic residues" evidence="3">
    <location>
        <begin position="226"/>
        <end position="249"/>
    </location>
</feature>
<feature type="compositionally biased region" description="Basic and acidic residues" evidence="3">
    <location>
        <begin position="260"/>
        <end position="308"/>
    </location>
</feature>
<organism evidence="4 5">
    <name type="scientific">Ranatra chinensis</name>
    <dbReference type="NCBI Taxonomy" id="642074"/>
    <lineage>
        <taxon>Eukaryota</taxon>
        <taxon>Metazoa</taxon>
        <taxon>Ecdysozoa</taxon>
        <taxon>Arthropoda</taxon>
        <taxon>Hexapoda</taxon>
        <taxon>Insecta</taxon>
        <taxon>Pterygota</taxon>
        <taxon>Neoptera</taxon>
        <taxon>Paraneoptera</taxon>
        <taxon>Hemiptera</taxon>
        <taxon>Heteroptera</taxon>
        <taxon>Panheteroptera</taxon>
        <taxon>Nepomorpha</taxon>
        <taxon>Nepidae</taxon>
        <taxon>Ranatrinae</taxon>
        <taxon>Ranatra</taxon>
    </lineage>
</organism>
<dbReference type="InterPro" id="IPR051112">
    <property type="entry name" value="CWC26_splicing_factor"/>
</dbReference>
<feature type="region of interest" description="Disordered" evidence="3">
    <location>
        <begin position="86"/>
        <end position="458"/>
    </location>
</feature>
<feature type="region of interest" description="Disordered" evidence="3">
    <location>
        <begin position="496"/>
        <end position="518"/>
    </location>
</feature>
<feature type="compositionally biased region" description="Basic and acidic residues" evidence="3">
    <location>
        <begin position="95"/>
        <end position="106"/>
    </location>
</feature>
<evidence type="ECO:0000313" key="4">
    <source>
        <dbReference type="EMBL" id="KAL1124647.1"/>
    </source>
</evidence>
<comment type="similarity">
    <text evidence="1">Belongs to the CWC26 family.</text>
</comment>
<dbReference type="AlphaFoldDB" id="A0ABD0YN32"/>
<sequence length="638" mass="73437">MTTVTTTMSQKEYLQKYLSKHKKKKKKIKISSSSLIKRSQIIDDDIDDIVVKGSVDDDEFNLDYLGEEAPQIAGVVDERPLELRTREQYSSNQWKDIEEKSDDNLLVKETMGSDSDMSPPRKFKSYAGEDLDNLRSFKNSKVKDSPKNKYRGSSSDLSPPRKADGPRNKKFDFSNSTKKEKRWERSKRGSDSDMSPPRKPENRREDADRDRESRRSGHNNRPRNNYGRDSDSDMSPLRKSDVSKIKNSDSFRPIKKSSHKVHDVVNSDSDMPHPKKSDKRPKDSYSKKGDHSHSLFKSKEGSDCDVRPPKNLQQNTSDQIVPRSRRMGNRDSSDISKSKKKKDNQNDSRRGRPRRDSSSDVSPPRKSQSEASSRGKDLEHSRTQNRGNGRSEGGIHEDSDLSPPRKSGTKQKIWKDISVAGKYSFKDKSYDSNLSRQTKTDSRHGREAGRPKLMEKTLDGKKAGLQHANSLKEELHHLKQKEDQMFKEFAMTSTGEGMAPIIRDRATGKKRDLEKERQELKQIEDTEKRISDAVREMSKPLARYATDEDLENYLKAQEREGDPMLEFIRQKQNESIDLAQPSKQKYKGSFMPNRFGIAPGYRWDGVDRSSGYEKQWFETRNAKKAIEEEAYKWSTSDM</sequence>
<feature type="compositionally biased region" description="Basic and acidic residues" evidence="3">
    <location>
        <begin position="502"/>
        <end position="518"/>
    </location>
</feature>
<protein>
    <recommendedName>
        <fullName evidence="2">BUD13 homolog</fullName>
    </recommendedName>
</protein>
<feature type="compositionally biased region" description="Basic and acidic residues" evidence="3">
    <location>
        <begin position="159"/>
        <end position="215"/>
    </location>
</feature>
<dbReference type="EMBL" id="JBFDAA010000010">
    <property type="protein sequence ID" value="KAL1124647.1"/>
    <property type="molecule type" value="Genomic_DNA"/>
</dbReference>
<comment type="caution">
    <text evidence="4">The sequence shown here is derived from an EMBL/GenBank/DDBJ whole genome shotgun (WGS) entry which is preliminary data.</text>
</comment>
<dbReference type="PANTHER" id="PTHR31809:SF0">
    <property type="entry name" value="BUD13 HOMOLOG"/>
    <property type="match status" value="1"/>
</dbReference>
<evidence type="ECO:0000256" key="3">
    <source>
        <dbReference type="SAM" id="MobiDB-lite"/>
    </source>
</evidence>
<feature type="compositionally biased region" description="Basic and acidic residues" evidence="3">
    <location>
        <begin position="438"/>
        <end position="458"/>
    </location>
</feature>
<proteinExistence type="inferred from homology"/>
<dbReference type="InterPro" id="IPR018609">
    <property type="entry name" value="Bud13"/>
</dbReference>
<feature type="compositionally biased region" description="Basic and acidic residues" evidence="3">
    <location>
        <begin position="328"/>
        <end position="358"/>
    </location>
</feature>
<accession>A0ABD0YN32</accession>
<evidence type="ECO:0000256" key="2">
    <source>
        <dbReference type="ARBA" id="ARBA00014454"/>
    </source>
</evidence>
<feature type="compositionally biased region" description="Basic and acidic residues" evidence="3">
    <location>
        <begin position="373"/>
        <end position="382"/>
    </location>
</feature>
<reference evidence="4 5" key="1">
    <citation type="submission" date="2024-07" db="EMBL/GenBank/DDBJ databases">
        <title>Chromosome-level genome assembly of the water stick insect Ranatra chinensis (Heteroptera: Nepidae).</title>
        <authorList>
            <person name="Liu X."/>
        </authorList>
    </citation>
    <scope>NUCLEOTIDE SEQUENCE [LARGE SCALE GENOMIC DNA]</scope>
    <source>
        <strain evidence="4">Cailab_2021Rc</strain>
        <tissue evidence="4">Muscle</tissue>
    </source>
</reference>
<keyword evidence="5" id="KW-1185">Reference proteome</keyword>